<organism evidence="4 5">
    <name type="scientific">Embleya scabrispora</name>
    <dbReference type="NCBI Taxonomy" id="159449"/>
    <lineage>
        <taxon>Bacteria</taxon>
        <taxon>Bacillati</taxon>
        <taxon>Actinomycetota</taxon>
        <taxon>Actinomycetes</taxon>
        <taxon>Kitasatosporales</taxon>
        <taxon>Streptomycetaceae</taxon>
        <taxon>Embleya</taxon>
    </lineage>
</organism>
<dbReference type="PANTHER" id="PTHR40446">
    <property type="entry name" value="N-ACETYLGLUCOSAMINE-1-PHOSPHODIESTER ALPHA-N-ACETYLGLUCOSAMINIDASE"/>
    <property type="match status" value="1"/>
</dbReference>
<feature type="domain" description="Calcineurin-like phosphoesterase" evidence="2">
    <location>
        <begin position="800"/>
        <end position="995"/>
    </location>
</feature>
<gene>
    <name evidence="4" type="ORF">B4N89_44010</name>
</gene>
<feature type="domain" description="Phosphodiester glycosidase" evidence="3">
    <location>
        <begin position="252"/>
        <end position="429"/>
    </location>
</feature>
<evidence type="ECO:0000259" key="2">
    <source>
        <dbReference type="Pfam" id="PF00149"/>
    </source>
</evidence>
<dbReference type="SUPFAM" id="SSF56300">
    <property type="entry name" value="Metallo-dependent phosphatases"/>
    <property type="match status" value="1"/>
</dbReference>
<proteinExistence type="predicted"/>
<feature type="region of interest" description="Disordered" evidence="1">
    <location>
        <begin position="1"/>
        <end position="27"/>
    </location>
</feature>
<feature type="region of interest" description="Disordered" evidence="1">
    <location>
        <begin position="1278"/>
        <end position="1303"/>
    </location>
</feature>
<evidence type="ECO:0000259" key="3">
    <source>
        <dbReference type="Pfam" id="PF09992"/>
    </source>
</evidence>
<dbReference type="EMBL" id="MWQN01000004">
    <property type="protein sequence ID" value="OPC77471.1"/>
    <property type="molecule type" value="Genomic_DNA"/>
</dbReference>
<name>A0A1T3NLD7_9ACTN</name>
<dbReference type="Gene3D" id="3.60.21.10">
    <property type="match status" value="1"/>
</dbReference>
<evidence type="ECO:0000313" key="5">
    <source>
        <dbReference type="Proteomes" id="UP000190037"/>
    </source>
</evidence>
<accession>A0A1T3NLD7</accession>
<comment type="caution">
    <text evidence="4">The sequence shown here is derived from an EMBL/GenBank/DDBJ whole genome shotgun (WGS) entry which is preliminary data.</text>
</comment>
<dbReference type="Pfam" id="PF09992">
    <property type="entry name" value="NAGPA"/>
    <property type="match status" value="1"/>
</dbReference>
<evidence type="ECO:0008006" key="6">
    <source>
        <dbReference type="Google" id="ProtNLM"/>
    </source>
</evidence>
<dbReference type="InterPro" id="IPR029052">
    <property type="entry name" value="Metallo-depent_PP-like"/>
</dbReference>
<feature type="region of interest" description="Disordered" evidence="1">
    <location>
        <begin position="54"/>
        <end position="77"/>
    </location>
</feature>
<dbReference type="InterPro" id="IPR004843">
    <property type="entry name" value="Calcineurin-like_PHP"/>
</dbReference>
<dbReference type="GO" id="GO:0016787">
    <property type="term" value="F:hydrolase activity"/>
    <property type="evidence" value="ECO:0007669"/>
    <property type="project" value="InterPro"/>
</dbReference>
<reference evidence="4 5" key="1">
    <citation type="submission" date="2017-03" db="EMBL/GenBank/DDBJ databases">
        <title>Draft genome sequence of Streptomyces scabrisporus NF3, endophyte isolated from Amphipterygium adstringens.</title>
        <authorList>
            <person name="Vazquez M."/>
            <person name="Ceapa C.D."/>
            <person name="Rodriguez Luna D."/>
            <person name="Sanchez Esquivel S."/>
        </authorList>
    </citation>
    <scope>NUCLEOTIDE SEQUENCE [LARGE SCALE GENOMIC DNA]</scope>
    <source>
        <strain evidence="4 5">NF3</strain>
    </source>
</reference>
<protein>
    <recommendedName>
        <fullName evidence="6">Multidrug transporter</fullName>
    </recommendedName>
</protein>
<dbReference type="InterPro" id="IPR018711">
    <property type="entry name" value="NAGPA"/>
</dbReference>
<dbReference type="PANTHER" id="PTHR40446:SF2">
    <property type="entry name" value="N-ACETYLGLUCOSAMINE-1-PHOSPHODIESTER ALPHA-N-ACETYLGLUCOSAMINIDASE"/>
    <property type="match status" value="1"/>
</dbReference>
<evidence type="ECO:0000313" key="4">
    <source>
        <dbReference type="EMBL" id="OPC77471.1"/>
    </source>
</evidence>
<dbReference type="STRING" id="159449.B4N89_44010"/>
<evidence type="ECO:0000256" key="1">
    <source>
        <dbReference type="SAM" id="MobiDB-lite"/>
    </source>
</evidence>
<dbReference type="Pfam" id="PF00149">
    <property type="entry name" value="Metallophos"/>
    <property type="match status" value="1"/>
</dbReference>
<keyword evidence="5" id="KW-1185">Reference proteome</keyword>
<dbReference type="Proteomes" id="UP000190037">
    <property type="component" value="Unassembled WGS sequence"/>
</dbReference>
<sequence length="1303" mass="134157">MRRGAEVPVSPPPMGVRPAHPRPSHPRPAAAALALTTLLVAGLTATAPAALADEAPQTAARPQAGGGAADGLVLDRPGESVVTRREVTPIAPGLTRTSFDRIGRAGWIRGNVLVADLNTKGLSVDYLSSGKVTTRQTVSEQARSAGAVAAINGDYFDMNASEAPLGAGVSRDKGLIHAPVEGWNQAVTVGADGLARMAQVFLEGKATLPGGREVPLSGVNTYSLPEGGVGVFTSAWGNASLARVAGGSGNVVEVEIREGRVVAVRDRLGGGPIADGSTLLVGRDGGADRLRELKAGDPVGIGYRPRASFGEVAVAVGGRQVLVRDGVATDFGESDGSDPNARTAVGFSADGKRMYLVTIDGHQADSPGINLTNLAVLMRDMGAHNALNMDGGGSADMVARLPGQVRSGVVGSPSDNGGERPVANGLGLFTTPGSGETRGFRLRPAPTVDTGVRVFPGLHRTVRALPHDESFGAVKGAVPKPKWSTDTAAKLTVAGNGTEAVLTGRASGPASVTIKAKGAEDAKLPLTVLGEPVRVTAGDDPVGLAAPGATAHLAVTGYDATGHAAPVEAADVEVTGGEGIVEVTPAPDGTLNLEALADGRSATLKLTVGTLEAAVAVTVGMTEKSFADFSDAAAWKSGNDRAPGGSVAPAPGPDGKPGLSLAYDFTKSTGTRGQYAIAPEGIVLPGQPRAVTMWIEGDGNGAWPRIQYRTAAGVVSNLDAPMVTWKGWRKVEFPVPAGVQYPLTFQRFRLMETDADRRYTGRLGLSDLRVQVPPDVQLPRQPYVKDPVILTNGTVDAKPLRVAVMSDAQFVARDPNSDRVRDARRTLREVAAAKPEFMVITGDFMDEASPEDFALARKLLDEFDQYTNRTIPWHYVPGNHEVMGPGNIANFKAAFGETSKVFDHKGTRFVTVDSSLGTLRGGGFEQVARLRKALDDAAKDPNITGLLLFDHHPTNDPLPDKGSQLGDRKEARMVEQWLGAFRADSGKSAAMVSGHVGAFHAASVDGVPYLINGNSSKGPAAEPDRGGFVGWTMLGIDPAKGRVADPFAVPTDDAAWLRAEVRPYAESVALRAPATLGVLNTQPVTTTMAQDGRTVPVAWPVTAQWAGTGVHIGSPASAPRGAIAAYDPAYGTLTGLRPGVATLTVTVGGVKAEQSVKVGDFDPAACTTTIRGTTAKPLAVTSGITCLDNATVKGPILVQPGAGLVATNSSVSGPISSRGATALILADTTVGGPVAASGTTGPVMLLWSRLGGPADLSLNRGITVVAGNTVAGPLSCRLNTPPPTNGAIPNRVSGPKSDQCGAL</sequence>